<dbReference type="EMBL" id="BTPU01000098">
    <property type="protein sequence ID" value="GMQ65145.1"/>
    <property type="molecule type" value="Genomic_DNA"/>
</dbReference>
<sequence length="622" mass="71437">MIIYKNDAVGFRNAVDENFIVDDIEKQYTEKFGRRVSVSEKRSWNASLKFMETAIRKSRVPDDCGVLIEYNIPATSKRIDFIISGYDEDDNANFVIVELKQWDKAGATDKEDLVTAFTGGRLREVTHPSYQAYSYKKHLTDMNEAIYKKNLRPHSCAYLHNYSRKQPEPLTETQYQEIIQDTPIFFSKDTGDLKDFIKKYVGKGNGLDILYQIENGKIRPSKKFVEYVSSMFDGNEVYTLLDEQKVAYSNILNCATTVTDKTTIIVNGGPGTGKSVVAMNAFIELLKQKKNIKFVAPNASFRTTMVHMLAGNKKHSKKRLGVLFSGSGSFYNALNNEFDILVVDEAHRLKKKGAYMYRGESQVEDVVKASKINVFFVDDNQRIRPDDEGTVEAIKIAAEKYHSKVVEVELKAQFRCAGAEGFLNWVTHNLQIEETANFDGWDGDMFDFMIMDNPNMLEEQVRKKNEEGFKARMLAGFAWPWTSEKKGNPNADVEDVEIPEFNFKRPWNSRANQYTWAIDNEKENQIGCVHTSQGLEFDYVGVIIGNDLRFNPETMQLYSSYNDYYDTSGKKGLKNNPEELTKLIKNIYKILMSRGMRGCYVFCRDANLQEYLKSRLEMKKEI</sequence>
<dbReference type="Proteomes" id="UP001374599">
    <property type="component" value="Unassembled WGS sequence"/>
</dbReference>
<evidence type="ECO:0000313" key="1">
    <source>
        <dbReference type="EMBL" id="GMQ65145.1"/>
    </source>
</evidence>
<evidence type="ECO:0000313" key="2">
    <source>
        <dbReference type="Proteomes" id="UP001374599"/>
    </source>
</evidence>
<accession>A0ACB5UQK3</accession>
<organism evidence="1 2">
    <name type="scientific">Vallitalea maricola</name>
    <dbReference type="NCBI Taxonomy" id="3074433"/>
    <lineage>
        <taxon>Bacteria</taxon>
        <taxon>Bacillati</taxon>
        <taxon>Bacillota</taxon>
        <taxon>Clostridia</taxon>
        <taxon>Lachnospirales</taxon>
        <taxon>Vallitaleaceae</taxon>
        <taxon>Vallitalea</taxon>
    </lineage>
</organism>
<protein>
    <submittedName>
        <fullName evidence="1">Uncharacterized protein</fullName>
    </submittedName>
</protein>
<proteinExistence type="predicted"/>
<reference evidence="1" key="1">
    <citation type="submission" date="2023-09" db="EMBL/GenBank/DDBJ databases">
        <title>Vallitalea sediminicola and Vallitalea maricola sp. nov., anaerobic bacteria isolated from marine sediment.</title>
        <authorList>
            <person name="Hirano S."/>
            <person name="Maeda A."/>
            <person name="Terahara T."/>
            <person name="Mori K."/>
            <person name="Hamada M."/>
            <person name="Matsumoto R."/>
            <person name="Kobayashi T."/>
        </authorList>
    </citation>
    <scope>NUCLEOTIDE SEQUENCE</scope>
    <source>
        <strain evidence="1">AN17-2</strain>
    </source>
</reference>
<name>A0ACB5UQK3_9FIRM</name>
<gene>
    <name evidence="1" type="ORF">AN2V17_43870</name>
</gene>
<keyword evidence="2" id="KW-1185">Reference proteome</keyword>
<comment type="caution">
    <text evidence="1">The sequence shown here is derived from an EMBL/GenBank/DDBJ whole genome shotgun (WGS) entry which is preliminary data.</text>
</comment>